<evidence type="ECO:0000313" key="3">
    <source>
        <dbReference type="Proteomes" id="UP001449225"/>
    </source>
</evidence>
<dbReference type="Pfam" id="PF01243">
    <property type="entry name" value="PNPOx_N"/>
    <property type="match status" value="1"/>
</dbReference>
<dbReference type="SUPFAM" id="SSF50475">
    <property type="entry name" value="FMN-binding split barrel"/>
    <property type="match status" value="1"/>
</dbReference>
<dbReference type="PANTHER" id="PTHR42815">
    <property type="entry name" value="FAD-BINDING, PUTATIVE (AFU_ORTHOLOGUE AFUA_6G07600)-RELATED"/>
    <property type="match status" value="1"/>
</dbReference>
<keyword evidence="2" id="KW-0560">Oxidoreductase</keyword>
<reference evidence="2 3" key="1">
    <citation type="submission" date="2024-03" db="EMBL/GenBank/DDBJ databases">
        <title>Community enrichment and isolation of bacterial strains for fucoidan degradation.</title>
        <authorList>
            <person name="Sichert A."/>
        </authorList>
    </citation>
    <scope>NUCLEOTIDE SEQUENCE [LARGE SCALE GENOMIC DNA]</scope>
    <source>
        <strain evidence="2 3">AS76</strain>
    </source>
</reference>
<organism evidence="2 3">
    <name type="scientific">Neptuniibacter pectenicola</name>
    <dbReference type="NCBI Taxonomy" id="1806669"/>
    <lineage>
        <taxon>Bacteria</taxon>
        <taxon>Pseudomonadati</taxon>
        <taxon>Pseudomonadota</taxon>
        <taxon>Gammaproteobacteria</taxon>
        <taxon>Oceanospirillales</taxon>
        <taxon>Oceanospirillaceae</taxon>
        <taxon>Neptuniibacter</taxon>
    </lineage>
</organism>
<name>A0ABU9TW00_9GAMM</name>
<sequence length="192" mass="22622">MAHRFSELTFTPAVESMQQHFGSFEKMQQMRGRMPDFDRLRERECAFIEQRDSFYMATVSENDWPYIQHRGGPLGFLQVINDRCLAFANYRGNSQYQTLGNSTYNNKVALFLVDYANKRRLKILGRMRIHFIDDLSDRLMPVMDHCSETERVESIIEIELEAFDWNCPQHLTPRFTEAQLLERGVINQGDLL</sequence>
<dbReference type="PANTHER" id="PTHR42815:SF2">
    <property type="entry name" value="FAD-BINDING, PUTATIVE (AFU_ORTHOLOGUE AFUA_6G07600)-RELATED"/>
    <property type="match status" value="1"/>
</dbReference>
<dbReference type="EMBL" id="JBBMRA010000013">
    <property type="protein sequence ID" value="MEM5537327.1"/>
    <property type="molecule type" value="Genomic_DNA"/>
</dbReference>
<feature type="domain" description="Pyridoxamine 5'-phosphate oxidase N-terminal" evidence="1">
    <location>
        <begin position="46"/>
        <end position="140"/>
    </location>
</feature>
<gene>
    <name evidence="2" type="ORF">WNY58_13100</name>
</gene>
<keyword evidence="3" id="KW-1185">Reference proteome</keyword>
<accession>A0ABU9TW00</accession>
<dbReference type="GO" id="GO:0004733">
    <property type="term" value="F:pyridoxamine phosphate oxidase activity"/>
    <property type="evidence" value="ECO:0007669"/>
    <property type="project" value="UniProtKB-EC"/>
</dbReference>
<evidence type="ECO:0000313" key="2">
    <source>
        <dbReference type="EMBL" id="MEM5537327.1"/>
    </source>
</evidence>
<dbReference type="Gene3D" id="2.30.110.10">
    <property type="entry name" value="Electron Transport, Fmn-binding Protein, Chain A"/>
    <property type="match status" value="1"/>
</dbReference>
<evidence type="ECO:0000259" key="1">
    <source>
        <dbReference type="Pfam" id="PF01243"/>
    </source>
</evidence>
<dbReference type="InterPro" id="IPR011576">
    <property type="entry name" value="Pyridox_Oxase_N"/>
</dbReference>
<dbReference type="EC" id="1.-.-.-" evidence="2"/>
<proteinExistence type="predicted"/>
<comment type="caution">
    <text evidence="2">The sequence shown here is derived from an EMBL/GenBank/DDBJ whole genome shotgun (WGS) entry which is preliminary data.</text>
</comment>
<dbReference type="EC" id="1.4.3.5" evidence="2"/>
<protein>
    <submittedName>
        <fullName evidence="2">Pyridoxamine 5'-phosphate oxidase family protein</fullName>
        <ecNumber evidence="2">1.-.-.-</ecNumber>
        <ecNumber evidence="2">1.4.3.5</ecNumber>
    </submittedName>
</protein>
<dbReference type="InterPro" id="IPR012349">
    <property type="entry name" value="Split_barrel_FMN-bd"/>
</dbReference>
<dbReference type="Proteomes" id="UP001449225">
    <property type="component" value="Unassembled WGS sequence"/>
</dbReference>
<dbReference type="RefSeq" id="WP_342854745.1">
    <property type="nucleotide sequence ID" value="NZ_JBBMRA010000013.1"/>
</dbReference>